<dbReference type="InterPro" id="IPR046849">
    <property type="entry name" value="E2_motif"/>
</dbReference>
<dbReference type="GO" id="GO:0010467">
    <property type="term" value="P:gene expression"/>
    <property type="evidence" value="ECO:0007669"/>
    <property type="project" value="UniProtKB-ARBA"/>
</dbReference>
<dbReference type="AlphaFoldDB" id="A0AAW1JRW1"/>
<dbReference type="GO" id="GO:0003723">
    <property type="term" value="F:RNA binding"/>
    <property type="evidence" value="ECO:0007669"/>
    <property type="project" value="InterPro"/>
</dbReference>
<reference evidence="5" key="1">
    <citation type="submission" date="2024-03" db="EMBL/GenBank/DDBJ databases">
        <title>WGS assembly of Saponaria officinalis var. Norfolk2.</title>
        <authorList>
            <person name="Jenkins J."/>
            <person name="Shu S."/>
            <person name="Grimwood J."/>
            <person name="Barry K."/>
            <person name="Goodstein D."/>
            <person name="Schmutz J."/>
            <person name="Leebens-Mack J."/>
            <person name="Osbourn A."/>
        </authorList>
    </citation>
    <scope>NUCLEOTIDE SEQUENCE [LARGE SCALE GENOMIC DNA]</scope>
    <source>
        <strain evidence="5">JIC</strain>
    </source>
</reference>
<evidence type="ECO:0000256" key="3">
    <source>
        <dbReference type="PROSITE-ProRule" id="PRU00708"/>
    </source>
</evidence>
<dbReference type="EMBL" id="JBDFQZ010000007">
    <property type="protein sequence ID" value="KAK9705703.1"/>
    <property type="molecule type" value="Genomic_DNA"/>
</dbReference>
<comment type="similarity">
    <text evidence="1">Belongs to the PPR family. PCMP-H subfamily.</text>
</comment>
<proteinExistence type="inferred from homology"/>
<comment type="caution">
    <text evidence="5">The sequence shown here is derived from an EMBL/GenBank/DDBJ whole genome shotgun (WGS) entry which is preliminary data.</text>
</comment>
<dbReference type="FunFam" id="1.25.40.10:FF:001104">
    <property type="entry name" value="Uncharacterized protein"/>
    <property type="match status" value="1"/>
</dbReference>
<protein>
    <recommendedName>
        <fullName evidence="4">DYW domain-containing protein</fullName>
    </recommendedName>
</protein>
<dbReference type="PANTHER" id="PTHR47926">
    <property type="entry name" value="PENTATRICOPEPTIDE REPEAT-CONTAINING PROTEIN"/>
    <property type="match status" value="1"/>
</dbReference>
<evidence type="ECO:0000256" key="1">
    <source>
        <dbReference type="ARBA" id="ARBA00006643"/>
    </source>
</evidence>
<feature type="repeat" description="PPR" evidence="3">
    <location>
        <begin position="495"/>
        <end position="529"/>
    </location>
</feature>
<dbReference type="FunFam" id="1.25.40.10:FF:000344">
    <property type="entry name" value="Pentatricopeptide repeat-containing protein"/>
    <property type="match status" value="1"/>
</dbReference>
<dbReference type="Pfam" id="PF20431">
    <property type="entry name" value="E_motif"/>
    <property type="match status" value="1"/>
</dbReference>
<feature type="domain" description="DYW" evidence="4">
    <location>
        <begin position="710"/>
        <end position="802"/>
    </location>
</feature>
<dbReference type="GO" id="GO:0009451">
    <property type="term" value="P:RNA modification"/>
    <property type="evidence" value="ECO:0007669"/>
    <property type="project" value="InterPro"/>
</dbReference>
<keyword evidence="6" id="KW-1185">Reference proteome</keyword>
<dbReference type="PROSITE" id="PS51375">
    <property type="entry name" value="PPR"/>
    <property type="match status" value="5"/>
</dbReference>
<feature type="repeat" description="PPR" evidence="3">
    <location>
        <begin position="464"/>
        <end position="494"/>
    </location>
</feature>
<name>A0AAW1JRW1_SAPOF</name>
<dbReference type="PANTHER" id="PTHR47926:SF452">
    <property type="entry name" value="PENTATRICOPEPTIDE REPEAT-CONTAINING PROTEIN"/>
    <property type="match status" value="1"/>
</dbReference>
<dbReference type="Gene3D" id="1.25.40.10">
    <property type="entry name" value="Tetratricopeptide repeat domain"/>
    <property type="match status" value="5"/>
</dbReference>
<dbReference type="GO" id="GO:0008270">
    <property type="term" value="F:zinc ion binding"/>
    <property type="evidence" value="ECO:0007669"/>
    <property type="project" value="InterPro"/>
</dbReference>
<keyword evidence="2" id="KW-0677">Repeat</keyword>
<dbReference type="InterPro" id="IPR046848">
    <property type="entry name" value="E_motif"/>
</dbReference>
<dbReference type="FunFam" id="1.25.40.10:FF:000333">
    <property type="entry name" value="Pentatricopeptide repeat-containing protein"/>
    <property type="match status" value="1"/>
</dbReference>
<dbReference type="Pfam" id="PF01535">
    <property type="entry name" value="PPR"/>
    <property type="match status" value="4"/>
</dbReference>
<organism evidence="5 6">
    <name type="scientific">Saponaria officinalis</name>
    <name type="common">Common soapwort</name>
    <name type="synonym">Lychnis saponaria</name>
    <dbReference type="NCBI Taxonomy" id="3572"/>
    <lineage>
        <taxon>Eukaryota</taxon>
        <taxon>Viridiplantae</taxon>
        <taxon>Streptophyta</taxon>
        <taxon>Embryophyta</taxon>
        <taxon>Tracheophyta</taxon>
        <taxon>Spermatophyta</taxon>
        <taxon>Magnoliopsida</taxon>
        <taxon>eudicotyledons</taxon>
        <taxon>Gunneridae</taxon>
        <taxon>Pentapetalae</taxon>
        <taxon>Caryophyllales</taxon>
        <taxon>Caryophyllaceae</taxon>
        <taxon>Caryophylleae</taxon>
        <taxon>Saponaria</taxon>
    </lineage>
</organism>
<gene>
    <name evidence="5" type="ORF">RND81_07G076500</name>
</gene>
<evidence type="ECO:0000256" key="2">
    <source>
        <dbReference type="ARBA" id="ARBA00022737"/>
    </source>
</evidence>
<dbReference type="InterPro" id="IPR011990">
    <property type="entry name" value="TPR-like_helical_dom_sf"/>
</dbReference>
<evidence type="ECO:0000313" key="6">
    <source>
        <dbReference type="Proteomes" id="UP001443914"/>
    </source>
</evidence>
<dbReference type="Pfam" id="PF13041">
    <property type="entry name" value="PPR_2"/>
    <property type="match status" value="2"/>
</dbReference>
<dbReference type="SUPFAM" id="SSF48452">
    <property type="entry name" value="TPR-like"/>
    <property type="match status" value="1"/>
</dbReference>
<feature type="repeat" description="PPR" evidence="3">
    <location>
        <begin position="394"/>
        <end position="428"/>
    </location>
</feature>
<feature type="repeat" description="PPR" evidence="3">
    <location>
        <begin position="293"/>
        <end position="327"/>
    </location>
</feature>
<accession>A0AAW1JRW1</accession>
<dbReference type="NCBIfam" id="TIGR00756">
    <property type="entry name" value="PPR"/>
    <property type="match status" value="5"/>
</dbReference>
<sequence>MNTHQTNKNNQTTSKIMNKALTSTKFDRNFFLNLITKSPSFFHLKQIHAQIIHNNLNSDVITLTKLTQKLCDIGEIHHANLLVSSTRNPDLFLYNVLIRGFSLNHLPSSSVAVYARLRRETKLKPSNFTYAFAISASGSLGDERVGLSLHGQSVVGGFEFDLYVGSSVVGMYLNFSRVGYAHKVFDRMSQRDTVLWNAMMSGLAKNCCYVDSLRVFRDMVGSGAHLDSSTLSAILPAVAELPDLKMGTAIHCISYKLGLHSHIYVFTGLLSMYSKCGDPYTAKVLFTQIRKPDVVCYNAIISGFIFNGDVESSVGIFKELLYSGEKVNSSTIVGLIPVGSPFGHLVLTSLIFGFSVKIGMIGVPSVSTAIITVYSRLNEIDKARQLFDESSEKSLAAWNAMISGYAQNGLTEKAVRLFQDMQTCHVRPNPTTICSILSACAQLGALSLGKWVHNLINEEKLESNVYVTTALIDMYAKCGSISKARELFDTMPEKNVVSWNAMVSGYGLHGLGHEALNLFDKMLKLGITPSRVTFLCVLYACSHAGLVDEGNKIFDSMVHFHGCEPISEHYACMVDLFGRAGQLEKALYFIENMPVKAGSVEWGALLGACMTHKDLALARKAADKLLELDPENVGYYVLLSNIYSADQNFGQAASVRQMAKKKNLSKSPGCTLIELDETPYVFTCGDRSHPQTSAIYAKLEKLMAEIKEAGYQAETMTALHDVEEEEKELMVNVHSEKLAIAFALLSTEPGTEIRIFKNLRVCLDCHTATKYISKITQRVIVVRDANRFHHFEDGICSCGDYW</sequence>
<dbReference type="InterPro" id="IPR046960">
    <property type="entry name" value="PPR_At4g14850-like_plant"/>
</dbReference>
<evidence type="ECO:0000313" key="5">
    <source>
        <dbReference type="EMBL" id="KAK9705703.1"/>
    </source>
</evidence>
<dbReference type="GO" id="GO:0016071">
    <property type="term" value="P:mRNA metabolic process"/>
    <property type="evidence" value="ECO:0007669"/>
    <property type="project" value="UniProtKB-ARBA"/>
</dbReference>
<dbReference type="Proteomes" id="UP001443914">
    <property type="component" value="Unassembled WGS sequence"/>
</dbReference>
<dbReference type="FunFam" id="1.25.40.10:FF:000364">
    <property type="entry name" value="Pentatricopeptide repeat (PPR-like) superfamily protein"/>
    <property type="match status" value="1"/>
</dbReference>
<dbReference type="InterPro" id="IPR002885">
    <property type="entry name" value="PPR_rpt"/>
</dbReference>
<feature type="repeat" description="PPR" evidence="3">
    <location>
        <begin position="192"/>
        <end position="226"/>
    </location>
</feature>
<dbReference type="InterPro" id="IPR032867">
    <property type="entry name" value="DYW_dom"/>
</dbReference>
<dbReference type="Pfam" id="PF14432">
    <property type="entry name" value="DYW_deaminase"/>
    <property type="match status" value="1"/>
</dbReference>
<evidence type="ECO:0000259" key="4">
    <source>
        <dbReference type="Pfam" id="PF14432"/>
    </source>
</evidence>
<dbReference type="Pfam" id="PF20430">
    <property type="entry name" value="Eplus_motif"/>
    <property type="match status" value="1"/>
</dbReference>